<dbReference type="GO" id="GO:0005524">
    <property type="term" value="F:ATP binding"/>
    <property type="evidence" value="ECO:0007669"/>
    <property type="project" value="UniProtKB-KW"/>
</dbReference>
<dbReference type="GO" id="GO:0000160">
    <property type="term" value="P:phosphorelay signal transduction system"/>
    <property type="evidence" value="ECO:0007669"/>
    <property type="project" value="UniProtKB-KW"/>
</dbReference>
<keyword evidence="3" id="KW-0808">Transferase</keyword>
<evidence type="ECO:0000256" key="6">
    <source>
        <dbReference type="ARBA" id="ARBA00022840"/>
    </source>
</evidence>
<dbReference type="InterPro" id="IPR004358">
    <property type="entry name" value="Sig_transdc_His_kin-like_C"/>
</dbReference>
<keyword evidence="5" id="KW-0418">Kinase</keyword>
<dbReference type="SUPFAM" id="SSF55874">
    <property type="entry name" value="ATPase domain of HSP90 chaperone/DNA topoisomerase II/histidine kinase"/>
    <property type="match status" value="1"/>
</dbReference>
<evidence type="ECO:0000256" key="4">
    <source>
        <dbReference type="ARBA" id="ARBA00022741"/>
    </source>
</evidence>
<dbReference type="EMBL" id="JBDKWZ010000007">
    <property type="protein sequence ID" value="MEN7548920.1"/>
    <property type="molecule type" value="Genomic_DNA"/>
</dbReference>
<comment type="catalytic activity">
    <reaction evidence="1">
        <text>ATP + protein L-histidine = ADP + protein N-phospho-L-histidine.</text>
        <dbReference type="EC" id="2.7.13.3"/>
    </reaction>
</comment>
<evidence type="ECO:0000313" key="11">
    <source>
        <dbReference type="Proteomes" id="UP001403385"/>
    </source>
</evidence>
<evidence type="ECO:0000256" key="1">
    <source>
        <dbReference type="ARBA" id="ARBA00000085"/>
    </source>
</evidence>
<dbReference type="InterPro" id="IPR036890">
    <property type="entry name" value="HATPase_C_sf"/>
</dbReference>
<keyword evidence="8" id="KW-0812">Transmembrane</keyword>
<dbReference type="PROSITE" id="PS50109">
    <property type="entry name" value="HIS_KIN"/>
    <property type="match status" value="1"/>
</dbReference>
<organism evidence="10 11">
    <name type="scientific">Rapidithrix thailandica</name>
    <dbReference type="NCBI Taxonomy" id="413964"/>
    <lineage>
        <taxon>Bacteria</taxon>
        <taxon>Pseudomonadati</taxon>
        <taxon>Bacteroidota</taxon>
        <taxon>Cytophagia</taxon>
        <taxon>Cytophagales</taxon>
        <taxon>Flammeovirgaceae</taxon>
        <taxon>Rapidithrix</taxon>
    </lineage>
</organism>
<accession>A0AAW9S168</accession>
<name>A0AAW9S168_9BACT</name>
<evidence type="ECO:0000256" key="7">
    <source>
        <dbReference type="ARBA" id="ARBA00023012"/>
    </source>
</evidence>
<evidence type="ECO:0000256" key="8">
    <source>
        <dbReference type="SAM" id="Phobius"/>
    </source>
</evidence>
<dbReference type="EC" id="2.7.13.3" evidence="2"/>
<dbReference type="Proteomes" id="UP001403385">
    <property type="component" value="Unassembled WGS sequence"/>
</dbReference>
<dbReference type="SMART" id="SM00387">
    <property type="entry name" value="HATPase_c"/>
    <property type="match status" value="1"/>
</dbReference>
<keyword evidence="8" id="KW-1133">Transmembrane helix</keyword>
<dbReference type="PRINTS" id="PR00344">
    <property type="entry name" value="BCTRLSENSOR"/>
</dbReference>
<proteinExistence type="predicted"/>
<feature type="domain" description="Histidine kinase" evidence="9">
    <location>
        <begin position="230"/>
        <end position="456"/>
    </location>
</feature>
<sequence length="456" mass="52293">MGFKNFRLNVSIRAVGLVVTIFAMVYLIESSGYFATIGFVAGLVVYQVIALINLMENTNRELVDFFSSIRYGDFSHTYKLKGRGGAFDELDQEFNKVLYRFKQIRAEKEAEYQYLKNIIHHIGIGILSFERNGNVQIINTAAKRLFKINRLQNIQELESFSPELIDTFKQLRTGAKALIRVRKNGELVQLAVYAIELYLKGEEFKLVTIQNIHSELEEQEMDAWQNLIRVLTHEIMNSVTPISSLATTVEGELSYLISNQEHQQEFQKDDLEDLQLAVQTIQRRSDGLIRFVNEFRNLTHVPTPKMAHVKVAEMFERIKLLMNNEFLKHEIDFVIKMDPPSLIITADPELIEQVLINLLKNAIQAFHEHEQTNGQVHRVTLSAMQGKKNRPVISVKDNGPGIEKEALDRIFIPFYTTKKNGSGIGLSLSRQIMRQHKGTITACSNEQEGTEFLLNF</sequence>
<dbReference type="SUPFAM" id="SSF55785">
    <property type="entry name" value="PYP-like sensor domain (PAS domain)"/>
    <property type="match status" value="1"/>
</dbReference>
<gene>
    <name evidence="10" type="ORF">AAG747_13440</name>
</gene>
<evidence type="ECO:0000256" key="2">
    <source>
        <dbReference type="ARBA" id="ARBA00012438"/>
    </source>
</evidence>
<dbReference type="InterPro" id="IPR005467">
    <property type="entry name" value="His_kinase_dom"/>
</dbReference>
<protein>
    <recommendedName>
        <fullName evidence="2">histidine kinase</fullName>
        <ecNumber evidence="2">2.7.13.3</ecNumber>
    </recommendedName>
</protein>
<comment type="caution">
    <text evidence="10">The sequence shown here is derived from an EMBL/GenBank/DDBJ whole genome shotgun (WGS) entry which is preliminary data.</text>
</comment>
<dbReference type="PANTHER" id="PTHR43065:SF46">
    <property type="entry name" value="C4-DICARBOXYLATE TRANSPORT SENSOR PROTEIN DCTB"/>
    <property type="match status" value="1"/>
</dbReference>
<dbReference type="InterPro" id="IPR003594">
    <property type="entry name" value="HATPase_dom"/>
</dbReference>
<dbReference type="Gene3D" id="3.30.450.20">
    <property type="entry name" value="PAS domain"/>
    <property type="match status" value="1"/>
</dbReference>
<keyword evidence="6 10" id="KW-0067">ATP-binding</keyword>
<feature type="transmembrane region" description="Helical" evidence="8">
    <location>
        <begin position="12"/>
        <end position="28"/>
    </location>
</feature>
<dbReference type="AlphaFoldDB" id="A0AAW9S168"/>
<dbReference type="PANTHER" id="PTHR43065">
    <property type="entry name" value="SENSOR HISTIDINE KINASE"/>
    <property type="match status" value="1"/>
</dbReference>
<dbReference type="GO" id="GO:0004673">
    <property type="term" value="F:protein histidine kinase activity"/>
    <property type="evidence" value="ECO:0007669"/>
    <property type="project" value="UniProtKB-EC"/>
</dbReference>
<reference evidence="10 11" key="1">
    <citation type="submission" date="2024-04" db="EMBL/GenBank/DDBJ databases">
        <title>Novel genus in family Flammeovirgaceae.</title>
        <authorList>
            <person name="Nguyen T.H."/>
            <person name="Vuong T.Q."/>
            <person name="Le H."/>
            <person name="Kim S.-G."/>
        </authorList>
    </citation>
    <scope>NUCLEOTIDE SEQUENCE [LARGE SCALE GENOMIC DNA]</scope>
    <source>
        <strain evidence="10 11">JCM 23209</strain>
    </source>
</reference>
<evidence type="ECO:0000259" key="9">
    <source>
        <dbReference type="PROSITE" id="PS50109"/>
    </source>
</evidence>
<dbReference type="Pfam" id="PF02518">
    <property type="entry name" value="HATPase_c"/>
    <property type="match status" value="1"/>
</dbReference>
<dbReference type="RefSeq" id="WP_346821697.1">
    <property type="nucleotide sequence ID" value="NZ_JBDKWZ010000007.1"/>
</dbReference>
<evidence type="ECO:0000256" key="3">
    <source>
        <dbReference type="ARBA" id="ARBA00022679"/>
    </source>
</evidence>
<dbReference type="InterPro" id="IPR035965">
    <property type="entry name" value="PAS-like_dom_sf"/>
</dbReference>
<keyword evidence="7" id="KW-0902">Two-component regulatory system</keyword>
<dbReference type="Gene3D" id="3.30.565.10">
    <property type="entry name" value="Histidine kinase-like ATPase, C-terminal domain"/>
    <property type="match status" value="1"/>
</dbReference>
<evidence type="ECO:0000256" key="5">
    <source>
        <dbReference type="ARBA" id="ARBA00022777"/>
    </source>
</evidence>
<keyword evidence="11" id="KW-1185">Reference proteome</keyword>
<keyword evidence="4" id="KW-0547">Nucleotide-binding</keyword>
<feature type="transmembrane region" description="Helical" evidence="8">
    <location>
        <begin position="34"/>
        <end position="54"/>
    </location>
</feature>
<evidence type="ECO:0000313" key="10">
    <source>
        <dbReference type="EMBL" id="MEN7548920.1"/>
    </source>
</evidence>
<keyword evidence="8" id="KW-0472">Membrane</keyword>